<gene>
    <name evidence="2" type="ORF">UBAL3_93200005</name>
</gene>
<dbReference type="Proteomes" id="UP000009374">
    <property type="component" value="Unassembled WGS sequence"/>
</dbReference>
<reference evidence="2 3" key="1">
    <citation type="journal article" date="2009" name="Appl. Environ. Microbiol.">
        <title>Community genomic and proteomic analyses of chemoautotrophic iron-oxidizing "Leptospirillum rubarum" (Group II) and "Leptospirillum ferrodiazotrophum" (Group III) bacteria in acid mine drainage biofilms.</title>
        <authorList>
            <person name="Goltsman D.S."/>
            <person name="Denef V.J."/>
            <person name="Singer S.W."/>
            <person name="VerBerkmoes N.C."/>
            <person name="Lefsrud M."/>
            <person name="Mueller R.S."/>
            <person name="Dick G.J."/>
            <person name="Sun C.L."/>
            <person name="Wheeler K.E."/>
            <person name="Zemla A."/>
            <person name="Baker B.J."/>
            <person name="Hauser L."/>
            <person name="Land M."/>
            <person name="Shah M.B."/>
            <person name="Thelen M.P."/>
            <person name="Hettich R.L."/>
            <person name="Banfield J.F."/>
        </authorList>
    </citation>
    <scope>NUCLEOTIDE SEQUENCE [LARGE SCALE GENOMIC DNA]</scope>
</reference>
<keyword evidence="3" id="KW-1185">Reference proteome</keyword>
<accession>C6HXP6</accession>
<feature type="region of interest" description="Disordered" evidence="1">
    <location>
        <begin position="73"/>
        <end position="98"/>
    </location>
</feature>
<name>C6HXP6_9BACT</name>
<dbReference type="AlphaFoldDB" id="C6HXP6"/>
<organism evidence="2 3">
    <name type="scientific">Leptospirillum ferrodiazotrophum</name>
    <dbReference type="NCBI Taxonomy" id="412449"/>
    <lineage>
        <taxon>Bacteria</taxon>
        <taxon>Pseudomonadati</taxon>
        <taxon>Nitrospirota</taxon>
        <taxon>Nitrospiria</taxon>
        <taxon>Nitrospirales</taxon>
        <taxon>Nitrospiraceae</taxon>
        <taxon>Leptospirillum</taxon>
    </lineage>
</organism>
<dbReference type="EMBL" id="GG693875">
    <property type="protein sequence ID" value="EES52508.1"/>
    <property type="molecule type" value="Genomic_DNA"/>
</dbReference>
<evidence type="ECO:0000256" key="1">
    <source>
        <dbReference type="SAM" id="MobiDB-lite"/>
    </source>
</evidence>
<evidence type="ECO:0000313" key="3">
    <source>
        <dbReference type="Proteomes" id="UP000009374"/>
    </source>
</evidence>
<protein>
    <submittedName>
        <fullName evidence="2">Uncharacterized protein</fullName>
    </submittedName>
</protein>
<evidence type="ECO:0000313" key="2">
    <source>
        <dbReference type="EMBL" id="EES52508.1"/>
    </source>
</evidence>
<sequence>MADLFRRVSLLPPVLRVSSKSQICFWGRPLLLFPFSRQSSPHGRRLVLRGPHCLKVRGFLAFGGNGGVSSLSPGGPFALPSPPSFPGGQTMASDKSGGHGVGNIGADGWLSLPTGRSRYARAMVPTAESSRLL</sequence>
<proteinExistence type="predicted"/>